<keyword evidence="2" id="KW-1185">Reference proteome</keyword>
<accession>A0AAV4XP67</accession>
<proteinExistence type="predicted"/>
<comment type="caution">
    <text evidence="1">The sequence shown here is derived from an EMBL/GenBank/DDBJ whole genome shotgun (WGS) entry which is preliminary data.</text>
</comment>
<evidence type="ECO:0000313" key="1">
    <source>
        <dbReference type="EMBL" id="GIY95553.1"/>
    </source>
</evidence>
<dbReference type="AlphaFoldDB" id="A0AAV4XP67"/>
<name>A0AAV4XP67_CAEEX</name>
<evidence type="ECO:0000313" key="2">
    <source>
        <dbReference type="Proteomes" id="UP001054945"/>
    </source>
</evidence>
<organism evidence="1 2">
    <name type="scientific">Caerostris extrusa</name>
    <name type="common">Bark spider</name>
    <name type="synonym">Caerostris bankana</name>
    <dbReference type="NCBI Taxonomy" id="172846"/>
    <lineage>
        <taxon>Eukaryota</taxon>
        <taxon>Metazoa</taxon>
        <taxon>Ecdysozoa</taxon>
        <taxon>Arthropoda</taxon>
        <taxon>Chelicerata</taxon>
        <taxon>Arachnida</taxon>
        <taxon>Araneae</taxon>
        <taxon>Araneomorphae</taxon>
        <taxon>Entelegynae</taxon>
        <taxon>Araneoidea</taxon>
        <taxon>Araneidae</taxon>
        <taxon>Caerostris</taxon>
    </lineage>
</organism>
<sequence>MERFWANRFNVSHPDVDSGTLHEFVLKFDPSFLISNVCEGEHISISSQYKFRKSYVNKFLKCNNMVFREMNIHLSGVICGFSTSKHHRKRLGVRTPGTILTQSFSSRDPPSTFPTQCLGQSCTKEERGEDFIKFINNSAEINTEPRAALHKTSGLDSNSTQLFLGIEPSREFEL</sequence>
<gene>
    <name evidence="1" type="ORF">CEXT_618511</name>
</gene>
<reference evidence="1 2" key="1">
    <citation type="submission" date="2021-06" db="EMBL/GenBank/DDBJ databases">
        <title>Caerostris extrusa draft genome.</title>
        <authorList>
            <person name="Kono N."/>
            <person name="Arakawa K."/>
        </authorList>
    </citation>
    <scope>NUCLEOTIDE SEQUENCE [LARGE SCALE GENOMIC DNA]</scope>
</reference>
<protein>
    <submittedName>
        <fullName evidence="1">Uncharacterized protein</fullName>
    </submittedName>
</protein>
<dbReference type="Proteomes" id="UP001054945">
    <property type="component" value="Unassembled WGS sequence"/>
</dbReference>
<dbReference type="EMBL" id="BPLR01000542">
    <property type="protein sequence ID" value="GIY95553.1"/>
    <property type="molecule type" value="Genomic_DNA"/>
</dbReference>